<keyword evidence="10" id="KW-1185">Reference proteome</keyword>
<dbReference type="PANTHER" id="PTHR24279:SF120">
    <property type="entry name" value="CYTOCHROME P450"/>
    <property type="match status" value="1"/>
</dbReference>
<evidence type="ECO:0000256" key="3">
    <source>
        <dbReference type="ARBA" id="ARBA00022617"/>
    </source>
</evidence>
<dbReference type="InterPro" id="IPR050479">
    <property type="entry name" value="CYP11_CYP27_families"/>
</dbReference>
<proteinExistence type="inferred from homology"/>
<comment type="cofactor">
    <cofactor evidence="1">
        <name>heme</name>
        <dbReference type="ChEBI" id="CHEBI:30413"/>
    </cofactor>
</comment>
<protein>
    <recommendedName>
        <fullName evidence="11">Cytochrome P450</fullName>
    </recommendedName>
</protein>
<dbReference type="Pfam" id="PF00067">
    <property type="entry name" value="p450"/>
    <property type="match status" value="1"/>
</dbReference>
<evidence type="ECO:0000256" key="2">
    <source>
        <dbReference type="ARBA" id="ARBA00010617"/>
    </source>
</evidence>
<dbReference type="Proteomes" id="UP001217089">
    <property type="component" value="Unassembled WGS sequence"/>
</dbReference>
<accession>A0ABQ9EF87</accession>
<evidence type="ECO:0008006" key="11">
    <source>
        <dbReference type="Google" id="ProtNLM"/>
    </source>
</evidence>
<dbReference type="InterPro" id="IPR036396">
    <property type="entry name" value="Cyt_P450_sf"/>
</dbReference>
<evidence type="ECO:0000256" key="6">
    <source>
        <dbReference type="ARBA" id="ARBA00023004"/>
    </source>
</evidence>
<dbReference type="SUPFAM" id="SSF48264">
    <property type="entry name" value="Cytochrome P450"/>
    <property type="match status" value="1"/>
</dbReference>
<gene>
    <name evidence="9" type="ORF">KUTeg_019650</name>
</gene>
<evidence type="ECO:0000256" key="4">
    <source>
        <dbReference type="ARBA" id="ARBA00022723"/>
    </source>
</evidence>
<dbReference type="PROSITE" id="PS00086">
    <property type="entry name" value="CYTOCHROME_P450"/>
    <property type="match status" value="1"/>
</dbReference>
<sequence>FRDKIKYLGLQRHTTTAIETNVVRPFTDIPGPGGIYNIPYIGILFNFVPFSNQGTEWASIRKPATEQMLKPKTVQNYIPIINTVADDFIEKLKRDGRIDDCLKEMVTYTTESKDKPRICNIPVNKGMYSHTCISNLSQEMISTRRQELDAQKKDGIGIEDNEPDLLHALLSDPRITTEQAYSLIDSLFLGGVDSTDIMIIANPMSENDNFFPNPKEFLPERWLRTANTNGVKTRNIYPFSSIPFGYGPRSCIGQRFAENQIYVAITKASLNKYIYIYMFINKRFI</sequence>
<evidence type="ECO:0000256" key="1">
    <source>
        <dbReference type="ARBA" id="ARBA00001971"/>
    </source>
</evidence>
<keyword evidence="6 8" id="KW-0408">Iron</keyword>
<evidence type="ECO:0000256" key="7">
    <source>
        <dbReference type="ARBA" id="ARBA00023033"/>
    </source>
</evidence>
<comment type="similarity">
    <text evidence="2 8">Belongs to the cytochrome P450 family.</text>
</comment>
<dbReference type="EMBL" id="JARBDR010000917">
    <property type="protein sequence ID" value="KAJ8303254.1"/>
    <property type="molecule type" value="Genomic_DNA"/>
</dbReference>
<keyword evidence="4 8" id="KW-0479">Metal-binding</keyword>
<keyword evidence="7 8" id="KW-0503">Monooxygenase</keyword>
<comment type="caution">
    <text evidence="9">The sequence shown here is derived from an EMBL/GenBank/DDBJ whole genome shotgun (WGS) entry which is preliminary data.</text>
</comment>
<reference evidence="9 10" key="1">
    <citation type="submission" date="2022-12" db="EMBL/GenBank/DDBJ databases">
        <title>Chromosome-level genome of Tegillarca granosa.</title>
        <authorList>
            <person name="Kim J."/>
        </authorList>
    </citation>
    <scope>NUCLEOTIDE SEQUENCE [LARGE SCALE GENOMIC DNA]</scope>
    <source>
        <strain evidence="9">Teg-2019</strain>
        <tissue evidence="9">Adductor muscle</tissue>
    </source>
</reference>
<dbReference type="InterPro" id="IPR017972">
    <property type="entry name" value="Cyt_P450_CS"/>
</dbReference>
<dbReference type="InterPro" id="IPR001128">
    <property type="entry name" value="Cyt_P450"/>
</dbReference>
<dbReference type="PANTHER" id="PTHR24279">
    <property type="entry name" value="CYTOCHROME P450"/>
    <property type="match status" value="1"/>
</dbReference>
<name>A0ABQ9EF87_TEGGR</name>
<feature type="non-terminal residue" evidence="9">
    <location>
        <position position="1"/>
    </location>
</feature>
<evidence type="ECO:0000256" key="5">
    <source>
        <dbReference type="ARBA" id="ARBA00023002"/>
    </source>
</evidence>
<keyword evidence="5 8" id="KW-0560">Oxidoreductase</keyword>
<evidence type="ECO:0000313" key="9">
    <source>
        <dbReference type="EMBL" id="KAJ8303254.1"/>
    </source>
</evidence>
<keyword evidence="3 8" id="KW-0349">Heme</keyword>
<evidence type="ECO:0000313" key="10">
    <source>
        <dbReference type="Proteomes" id="UP001217089"/>
    </source>
</evidence>
<organism evidence="9 10">
    <name type="scientific">Tegillarca granosa</name>
    <name type="common">Malaysian cockle</name>
    <name type="synonym">Anadara granosa</name>
    <dbReference type="NCBI Taxonomy" id="220873"/>
    <lineage>
        <taxon>Eukaryota</taxon>
        <taxon>Metazoa</taxon>
        <taxon>Spiralia</taxon>
        <taxon>Lophotrochozoa</taxon>
        <taxon>Mollusca</taxon>
        <taxon>Bivalvia</taxon>
        <taxon>Autobranchia</taxon>
        <taxon>Pteriomorphia</taxon>
        <taxon>Arcoida</taxon>
        <taxon>Arcoidea</taxon>
        <taxon>Arcidae</taxon>
        <taxon>Tegillarca</taxon>
    </lineage>
</organism>
<evidence type="ECO:0000256" key="8">
    <source>
        <dbReference type="RuleBase" id="RU000461"/>
    </source>
</evidence>
<dbReference type="Gene3D" id="1.10.630.10">
    <property type="entry name" value="Cytochrome P450"/>
    <property type="match status" value="2"/>
</dbReference>